<keyword evidence="2" id="KW-1185">Reference proteome</keyword>
<protein>
    <submittedName>
        <fullName evidence="1">Uncharacterized protein</fullName>
    </submittedName>
</protein>
<organism evidence="1">
    <name type="scientific">Oryza punctata</name>
    <name type="common">Red rice</name>
    <dbReference type="NCBI Taxonomy" id="4537"/>
    <lineage>
        <taxon>Eukaryota</taxon>
        <taxon>Viridiplantae</taxon>
        <taxon>Streptophyta</taxon>
        <taxon>Embryophyta</taxon>
        <taxon>Tracheophyta</taxon>
        <taxon>Spermatophyta</taxon>
        <taxon>Magnoliopsida</taxon>
        <taxon>Liliopsida</taxon>
        <taxon>Poales</taxon>
        <taxon>Poaceae</taxon>
        <taxon>BOP clade</taxon>
        <taxon>Oryzoideae</taxon>
        <taxon>Oryzeae</taxon>
        <taxon>Oryzinae</taxon>
        <taxon>Oryza</taxon>
    </lineage>
</organism>
<dbReference type="HOGENOM" id="CLU_2350381_0_0_1"/>
<dbReference type="AlphaFoldDB" id="A0A0E0L2A9"/>
<evidence type="ECO:0000313" key="2">
    <source>
        <dbReference type="Proteomes" id="UP000026962"/>
    </source>
</evidence>
<dbReference type="Gramene" id="OPUNC05G13860.1">
    <property type="protein sequence ID" value="OPUNC05G13860.1"/>
    <property type="gene ID" value="OPUNC05G13860"/>
</dbReference>
<accession>A0A0E0L2A9</accession>
<dbReference type="EnsemblPlants" id="OPUNC05G13860.1">
    <property type="protein sequence ID" value="OPUNC05G13860.1"/>
    <property type="gene ID" value="OPUNC05G13860"/>
</dbReference>
<reference evidence="1" key="1">
    <citation type="submission" date="2015-04" db="UniProtKB">
        <authorList>
            <consortium name="EnsemblPlants"/>
        </authorList>
    </citation>
    <scope>IDENTIFICATION</scope>
</reference>
<proteinExistence type="predicted"/>
<sequence>MPFTAKWQMSGAGPCGIVVVGWCLGCRARDNGSGDTGKSCAAINKNGEPGGGGACALRPAQTPPLHWCNTATICETPASPPLVASSVFPVTNHLFVG</sequence>
<name>A0A0E0L2A9_ORYPU</name>
<reference evidence="1" key="2">
    <citation type="submission" date="2018-05" db="EMBL/GenBank/DDBJ databases">
        <title>OpunRS2 (Oryza punctata Reference Sequence Version 2).</title>
        <authorList>
            <person name="Zhang J."/>
            <person name="Kudrna D."/>
            <person name="Lee S."/>
            <person name="Talag J."/>
            <person name="Welchert J."/>
            <person name="Wing R.A."/>
        </authorList>
    </citation>
    <scope>NUCLEOTIDE SEQUENCE [LARGE SCALE GENOMIC DNA]</scope>
</reference>
<evidence type="ECO:0000313" key="1">
    <source>
        <dbReference type="EnsemblPlants" id="OPUNC05G13860.1"/>
    </source>
</evidence>
<dbReference type="Proteomes" id="UP000026962">
    <property type="component" value="Chromosome 5"/>
</dbReference>